<dbReference type="GO" id="GO:0032259">
    <property type="term" value="P:methylation"/>
    <property type="evidence" value="ECO:0007669"/>
    <property type="project" value="UniProtKB-KW"/>
</dbReference>
<evidence type="ECO:0000256" key="2">
    <source>
        <dbReference type="ARBA" id="ARBA00004496"/>
    </source>
</evidence>
<dbReference type="InterPro" id="IPR029063">
    <property type="entry name" value="SAM-dependent_MTases_sf"/>
</dbReference>
<protein>
    <recommendedName>
        <fullName evidence="4 9">Thiopurine S-methyltransferase</fullName>
        <ecNumber evidence="4 9">2.1.1.67</ecNumber>
    </recommendedName>
    <alternativeName>
        <fullName evidence="9">Thiopurine methyltransferase</fullName>
    </alternativeName>
</protein>
<dbReference type="OrthoDB" id="9778208at2"/>
<evidence type="ECO:0000256" key="8">
    <source>
        <dbReference type="ARBA" id="ARBA00022691"/>
    </source>
</evidence>
<proteinExistence type="inferred from homology"/>
<evidence type="ECO:0000313" key="11">
    <source>
        <dbReference type="Proteomes" id="UP000248301"/>
    </source>
</evidence>
<feature type="binding site" evidence="9">
    <location>
        <position position="10"/>
    </location>
    <ligand>
        <name>S-adenosyl-L-methionine</name>
        <dbReference type="ChEBI" id="CHEBI:59789"/>
    </ligand>
</feature>
<dbReference type="GO" id="GO:0010038">
    <property type="term" value="P:response to metal ion"/>
    <property type="evidence" value="ECO:0007669"/>
    <property type="project" value="InterPro"/>
</dbReference>
<dbReference type="EC" id="2.1.1.67" evidence="4 9"/>
<keyword evidence="5 9" id="KW-0963">Cytoplasm</keyword>
<accession>A0A318PUA4</accession>
<dbReference type="PANTHER" id="PTHR10259:SF11">
    <property type="entry name" value="THIOPURINE S-METHYLTRANSFERASE"/>
    <property type="match status" value="1"/>
</dbReference>
<dbReference type="InterPro" id="IPR008854">
    <property type="entry name" value="TPMT"/>
</dbReference>
<feature type="binding site" evidence="9">
    <location>
        <position position="66"/>
    </location>
    <ligand>
        <name>S-adenosyl-L-methionine</name>
        <dbReference type="ChEBI" id="CHEBI:59789"/>
    </ligand>
</feature>
<evidence type="ECO:0000256" key="1">
    <source>
        <dbReference type="ARBA" id="ARBA00000903"/>
    </source>
</evidence>
<evidence type="ECO:0000256" key="5">
    <source>
        <dbReference type="ARBA" id="ARBA00022490"/>
    </source>
</evidence>
<dbReference type="GO" id="GO:0005737">
    <property type="term" value="C:cytoplasm"/>
    <property type="evidence" value="ECO:0007669"/>
    <property type="project" value="UniProtKB-SubCell"/>
</dbReference>
<dbReference type="GO" id="GO:0008119">
    <property type="term" value="F:thiopurine S-methyltransferase activity"/>
    <property type="evidence" value="ECO:0007669"/>
    <property type="project" value="UniProtKB-UniRule"/>
</dbReference>
<dbReference type="HAMAP" id="MF_00812">
    <property type="entry name" value="Thiopur_methtran"/>
    <property type="match status" value="1"/>
</dbReference>
<evidence type="ECO:0000313" key="10">
    <source>
        <dbReference type="EMBL" id="PYD63604.1"/>
    </source>
</evidence>
<name>A0A318PUA4_9PROT</name>
<feature type="binding site" evidence="9">
    <location>
        <position position="45"/>
    </location>
    <ligand>
        <name>S-adenosyl-L-methionine</name>
        <dbReference type="ChEBI" id="CHEBI:59789"/>
    </ligand>
</feature>
<dbReference type="Pfam" id="PF05724">
    <property type="entry name" value="TPMT"/>
    <property type="match status" value="1"/>
</dbReference>
<dbReference type="AlphaFoldDB" id="A0A318PUA4"/>
<dbReference type="SUPFAM" id="SSF53335">
    <property type="entry name" value="S-adenosyl-L-methionine-dependent methyltransferases"/>
    <property type="match status" value="1"/>
</dbReference>
<evidence type="ECO:0000256" key="7">
    <source>
        <dbReference type="ARBA" id="ARBA00022679"/>
    </source>
</evidence>
<keyword evidence="8 9" id="KW-0949">S-adenosyl-L-methionine</keyword>
<comment type="subcellular location">
    <subcellularLocation>
        <location evidence="2 9">Cytoplasm</location>
    </subcellularLocation>
</comment>
<dbReference type="PIRSF" id="PIRSF023956">
    <property type="entry name" value="Thiopurine_S-methyltransferase"/>
    <property type="match status" value="1"/>
</dbReference>
<dbReference type="Proteomes" id="UP000248301">
    <property type="component" value="Unassembled WGS sequence"/>
</dbReference>
<dbReference type="PANTHER" id="PTHR10259">
    <property type="entry name" value="THIOPURINE S-METHYLTRANSFERASE"/>
    <property type="match status" value="1"/>
</dbReference>
<organism evidence="10 11">
    <name type="scientific">Gluconacetobacter entanii</name>
    <dbReference type="NCBI Taxonomy" id="108528"/>
    <lineage>
        <taxon>Bacteria</taxon>
        <taxon>Pseudomonadati</taxon>
        <taxon>Pseudomonadota</taxon>
        <taxon>Alphaproteobacteria</taxon>
        <taxon>Acetobacterales</taxon>
        <taxon>Acetobacteraceae</taxon>
        <taxon>Gluconacetobacter</taxon>
    </lineage>
</organism>
<dbReference type="FunFam" id="3.40.50.150:FF:000101">
    <property type="entry name" value="Thiopurine S-methyltransferase"/>
    <property type="match status" value="1"/>
</dbReference>
<feature type="binding site" evidence="9">
    <location>
        <position position="123"/>
    </location>
    <ligand>
        <name>S-adenosyl-L-methionine</name>
        <dbReference type="ChEBI" id="CHEBI:59789"/>
    </ligand>
</feature>
<dbReference type="EMBL" id="NKUF01000010">
    <property type="protein sequence ID" value="PYD63604.1"/>
    <property type="molecule type" value="Genomic_DNA"/>
</dbReference>
<dbReference type="PROSITE" id="PS51585">
    <property type="entry name" value="SAM_MT_TPMT"/>
    <property type="match status" value="1"/>
</dbReference>
<reference evidence="10 11" key="1">
    <citation type="submission" date="2017-07" db="EMBL/GenBank/DDBJ databases">
        <title>A draft genome sequence of Gluconacetobacter entanii LTH 4560.</title>
        <authorList>
            <person name="Skraban J."/>
            <person name="Cleenwerck I."/>
            <person name="Vandamme P."/>
            <person name="Trcek J."/>
        </authorList>
    </citation>
    <scope>NUCLEOTIDE SEQUENCE [LARGE SCALE GENOMIC DNA]</scope>
    <source>
        <strain evidence="10 11">LTH 4560</strain>
    </source>
</reference>
<keyword evidence="6 9" id="KW-0489">Methyltransferase</keyword>
<dbReference type="Gene3D" id="3.40.50.150">
    <property type="entry name" value="Vaccinia Virus protein VP39"/>
    <property type="match status" value="1"/>
</dbReference>
<evidence type="ECO:0000256" key="3">
    <source>
        <dbReference type="ARBA" id="ARBA00008145"/>
    </source>
</evidence>
<dbReference type="InterPro" id="IPR025835">
    <property type="entry name" value="Thiopurine_S-MeTrfase"/>
</dbReference>
<comment type="caution">
    <text evidence="10">The sequence shown here is derived from an EMBL/GenBank/DDBJ whole genome shotgun (WGS) entry which is preliminary data.</text>
</comment>
<dbReference type="NCBIfam" id="TIGR03840">
    <property type="entry name" value="TMPT_Se_Te"/>
    <property type="match status" value="1"/>
</dbReference>
<comment type="catalytic activity">
    <reaction evidence="1 9">
        <text>S-adenosyl-L-methionine + a thiopurine = S-adenosyl-L-homocysteine + a thiopurine S-methylether.</text>
        <dbReference type="EC" id="2.1.1.67"/>
    </reaction>
</comment>
<sequence length="223" mass="24792">MNDAFWHAKWRRNEIGFHEPRPNAFLLRHFAQMHFPAGARIFVPLCGKSLDIHWLLAQGFQVGGIELSPIAVERLFAELGLSPRITTLGALQRFDAGNLCIFVGNFFDLTRQDLGHVDGVYDRAALIALPAAVRLRYARHLVSITNAAPELLICLDYDQSCRPGPPFSVGEAEVRQHYEERFTLTCLERRDVPGGLKGACPATETVWKLVPSDANPLPHSPGA</sequence>
<keyword evidence="7 9" id="KW-0808">Transferase</keyword>
<evidence type="ECO:0000256" key="9">
    <source>
        <dbReference type="HAMAP-Rule" id="MF_00812"/>
    </source>
</evidence>
<gene>
    <name evidence="10" type="primary">tmpT</name>
    <name evidence="9" type="synonym">tpm</name>
    <name evidence="10" type="ORF">CFR72_06655</name>
</gene>
<evidence type="ECO:0000256" key="6">
    <source>
        <dbReference type="ARBA" id="ARBA00022603"/>
    </source>
</evidence>
<evidence type="ECO:0000256" key="4">
    <source>
        <dbReference type="ARBA" id="ARBA00011905"/>
    </source>
</evidence>
<dbReference type="InterPro" id="IPR022474">
    <property type="entry name" value="Thiopur_S-MeTfrase_Se/Te_detox"/>
</dbReference>
<dbReference type="NCBIfam" id="NF009732">
    <property type="entry name" value="PRK13255.1"/>
    <property type="match status" value="1"/>
</dbReference>
<comment type="similarity">
    <text evidence="3 9">Belongs to the class I-like SAM-binding methyltransferase superfamily. TPMT family.</text>
</comment>